<dbReference type="AlphaFoldDB" id="A0A6G0XDP5"/>
<sequence>MQRPILAKNNSRHFVGVMNSYHVKYQCLRELEEGTLKPREAARKYKVNNRTISRWKADAESIRQRVEEAPPGAKLTRKPRSDFKRKERILTKDERRFKAYVETRGKISKLRMSEVISKCQQVLPSSQGKQGHNLYMYVFRWLRRHQLMEYVAFNSTGRPKVHSDEENDDDLLPDNLPDEVLDSLSPTEPLLEEDTSLLKPKDSRSDEMSVIYALAELAQGNDTPDASESTQSAASGPAPASSQTPAAPATSAPPAATPTAPVSSGTNQTA</sequence>
<dbReference type="VEuPathDB" id="FungiDB:AeMF1_015379"/>
<feature type="region of interest" description="Disordered" evidence="1">
    <location>
        <begin position="158"/>
        <end position="270"/>
    </location>
</feature>
<proteinExistence type="predicted"/>
<dbReference type="EMBL" id="VJMJ01000076">
    <property type="protein sequence ID" value="KAF0738350.1"/>
    <property type="molecule type" value="Genomic_DNA"/>
</dbReference>
<keyword evidence="3" id="KW-1185">Reference proteome</keyword>
<evidence type="ECO:0000256" key="1">
    <source>
        <dbReference type="SAM" id="MobiDB-lite"/>
    </source>
</evidence>
<accession>A0A6G0XDP5</accession>
<name>A0A6G0XDP5_9STRA</name>
<protein>
    <submittedName>
        <fullName evidence="2">Uncharacterized protein</fullName>
    </submittedName>
</protein>
<feature type="compositionally biased region" description="Low complexity" evidence="1">
    <location>
        <begin position="229"/>
        <end position="270"/>
    </location>
</feature>
<evidence type="ECO:0000313" key="3">
    <source>
        <dbReference type="Proteomes" id="UP000481153"/>
    </source>
</evidence>
<dbReference type="Proteomes" id="UP000481153">
    <property type="component" value="Unassembled WGS sequence"/>
</dbReference>
<evidence type="ECO:0000313" key="2">
    <source>
        <dbReference type="EMBL" id="KAF0738350.1"/>
    </source>
</evidence>
<organism evidence="2 3">
    <name type="scientific">Aphanomyces euteiches</name>
    <dbReference type="NCBI Taxonomy" id="100861"/>
    <lineage>
        <taxon>Eukaryota</taxon>
        <taxon>Sar</taxon>
        <taxon>Stramenopiles</taxon>
        <taxon>Oomycota</taxon>
        <taxon>Saprolegniomycetes</taxon>
        <taxon>Saprolegniales</taxon>
        <taxon>Verrucalvaceae</taxon>
        <taxon>Aphanomyces</taxon>
    </lineage>
</organism>
<comment type="caution">
    <text evidence="2">The sequence shown here is derived from an EMBL/GenBank/DDBJ whole genome shotgun (WGS) entry which is preliminary data.</text>
</comment>
<gene>
    <name evidence="2" type="ORF">Ae201684_005787</name>
</gene>
<reference evidence="2 3" key="1">
    <citation type="submission" date="2019-07" db="EMBL/GenBank/DDBJ databases">
        <title>Genomics analysis of Aphanomyces spp. identifies a new class of oomycete effector associated with host adaptation.</title>
        <authorList>
            <person name="Gaulin E."/>
        </authorList>
    </citation>
    <scope>NUCLEOTIDE SEQUENCE [LARGE SCALE GENOMIC DNA]</scope>
    <source>
        <strain evidence="2 3">ATCC 201684</strain>
    </source>
</reference>
<feature type="compositionally biased region" description="Acidic residues" evidence="1">
    <location>
        <begin position="165"/>
        <end position="181"/>
    </location>
</feature>